<dbReference type="InterPro" id="IPR006311">
    <property type="entry name" value="TAT_signal"/>
</dbReference>
<dbReference type="Proteomes" id="UP001474181">
    <property type="component" value="Unassembled WGS sequence"/>
</dbReference>
<proteinExistence type="predicted"/>
<dbReference type="PROSITE" id="PS51318">
    <property type="entry name" value="TAT"/>
    <property type="match status" value="1"/>
</dbReference>
<evidence type="ECO:0000313" key="2">
    <source>
        <dbReference type="Proteomes" id="UP001474181"/>
    </source>
</evidence>
<keyword evidence="2" id="KW-1185">Reference proteome</keyword>
<dbReference type="EMBL" id="JBEPEK010000976">
    <property type="protein sequence ID" value="MER7187952.1"/>
    <property type="molecule type" value="Genomic_DNA"/>
</dbReference>
<name>A0ABV1XFX7_9ACTN</name>
<organism evidence="1 2">
    <name type="scientific">Streptomyces hyaluromycini</name>
    <dbReference type="NCBI Taxonomy" id="1377993"/>
    <lineage>
        <taxon>Bacteria</taxon>
        <taxon>Bacillati</taxon>
        <taxon>Actinomycetota</taxon>
        <taxon>Actinomycetes</taxon>
        <taxon>Kitasatosporales</taxon>
        <taxon>Streptomycetaceae</taxon>
        <taxon>Streptomyces</taxon>
    </lineage>
</organism>
<gene>
    <name evidence="1" type="ORF">ABT404_52315</name>
</gene>
<protein>
    <submittedName>
        <fullName evidence="1">Phosphoesterase</fullName>
    </submittedName>
</protein>
<comment type="caution">
    <text evidence="1">The sequence shown here is derived from an EMBL/GenBank/DDBJ whole genome shotgun (WGS) entry which is preliminary data.</text>
</comment>
<reference evidence="1 2" key="1">
    <citation type="submission" date="2024-06" db="EMBL/GenBank/DDBJ databases">
        <title>The Natural Products Discovery Center: Release of the First 8490 Sequenced Strains for Exploring Actinobacteria Biosynthetic Diversity.</title>
        <authorList>
            <person name="Kalkreuter E."/>
            <person name="Kautsar S.A."/>
            <person name="Yang D."/>
            <person name="Bader C.D."/>
            <person name="Teijaro C.N."/>
            <person name="Fluegel L."/>
            <person name="Davis C.M."/>
            <person name="Simpson J.R."/>
            <person name="Lauterbach L."/>
            <person name="Steele A.D."/>
            <person name="Gui C."/>
            <person name="Meng S."/>
            <person name="Li G."/>
            <person name="Viehrig K."/>
            <person name="Ye F."/>
            <person name="Su P."/>
            <person name="Kiefer A.F."/>
            <person name="Nichols A."/>
            <person name="Cepeda A.J."/>
            <person name="Yan W."/>
            <person name="Fan B."/>
            <person name="Jiang Y."/>
            <person name="Adhikari A."/>
            <person name="Zheng C.-J."/>
            <person name="Schuster L."/>
            <person name="Cowan T.M."/>
            <person name="Smanski M.J."/>
            <person name="Chevrette M.G."/>
            <person name="De Carvalho L.P.S."/>
            <person name="Shen B."/>
        </authorList>
    </citation>
    <scope>NUCLEOTIDE SEQUENCE [LARGE SCALE GENOMIC DNA]</scope>
    <source>
        <strain evidence="1 2">NPDC000234</strain>
    </source>
</reference>
<feature type="non-terminal residue" evidence="1">
    <location>
        <position position="182"/>
    </location>
</feature>
<evidence type="ECO:0000313" key="1">
    <source>
        <dbReference type="EMBL" id="MER7187952.1"/>
    </source>
</evidence>
<sequence length="182" mass="18743">MPSPAGHHSASPNRGLAVGRRGFLKTSLGASAGVVAAPTLVSWLAAADAKAATTALAFVDDYKTNISTNLTADTNAVVRILGGFAQIWKTGSAWNTGAVLRADILRANMRYCAKITRKRSTADAKKAFLYDRQHQSYAMIAGLGPLADLYKAGSLAVTSITSAPDGTPATTINDAVPAGAPA</sequence>
<accession>A0ABV1XFX7</accession>